<accession>A0A5B9QJ90</accession>
<dbReference type="AlphaFoldDB" id="A0A5B9QJ90"/>
<keyword evidence="3" id="KW-1185">Reference proteome</keyword>
<evidence type="ECO:0000256" key="1">
    <source>
        <dbReference type="SAM" id="Phobius"/>
    </source>
</evidence>
<proteinExistence type="predicted"/>
<feature type="transmembrane region" description="Helical" evidence="1">
    <location>
        <begin position="6"/>
        <end position="25"/>
    </location>
</feature>
<dbReference type="KEGG" id="bgok:Pr1d_51290"/>
<gene>
    <name evidence="2" type="ORF">Pr1d_51290</name>
</gene>
<name>A0A5B9QJ90_9BACT</name>
<dbReference type="EMBL" id="CP042913">
    <property type="protein sequence ID" value="QEG37782.1"/>
    <property type="molecule type" value="Genomic_DNA"/>
</dbReference>
<reference evidence="2 3" key="1">
    <citation type="submission" date="2019-08" db="EMBL/GenBank/DDBJ databases">
        <title>Deep-cultivation of Planctomycetes and their phenomic and genomic characterization uncovers novel biology.</title>
        <authorList>
            <person name="Wiegand S."/>
            <person name="Jogler M."/>
            <person name="Boedeker C."/>
            <person name="Pinto D."/>
            <person name="Vollmers J."/>
            <person name="Rivas-Marin E."/>
            <person name="Kohn T."/>
            <person name="Peeters S.H."/>
            <person name="Heuer A."/>
            <person name="Rast P."/>
            <person name="Oberbeckmann S."/>
            <person name="Bunk B."/>
            <person name="Jeske O."/>
            <person name="Meyerdierks A."/>
            <person name="Storesund J.E."/>
            <person name="Kallscheuer N."/>
            <person name="Luecker S."/>
            <person name="Lage O.M."/>
            <person name="Pohl T."/>
            <person name="Merkel B.J."/>
            <person name="Hornburger P."/>
            <person name="Mueller R.-W."/>
            <person name="Bruemmer F."/>
            <person name="Labrenz M."/>
            <person name="Spormann A.M."/>
            <person name="Op den Camp H."/>
            <person name="Overmann J."/>
            <person name="Amann R."/>
            <person name="Jetten M.S.M."/>
            <person name="Mascher T."/>
            <person name="Medema M.H."/>
            <person name="Devos D.P."/>
            <person name="Kaster A.-K."/>
            <person name="Ovreas L."/>
            <person name="Rohde M."/>
            <person name="Galperin M.Y."/>
            <person name="Jogler C."/>
        </authorList>
    </citation>
    <scope>NUCLEOTIDE SEQUENCE [LARGE SCALE GENOMIC DNA]</scope>
    <source>
        <strain evidence="2 3">Pr1d</strain>
    </source>
</reference>
<organism evidence="2 3">
    <name type="scientific">Bythopirellula goksoeyrii</name>
    <dbReference type="NCBI Taxonomy" id="1400387"/>
    <lineage>
        <taxon>Bacteria</taxon>
        <taxon>Pseudomonadati</taxon>
        <taxon>Planctomycetota</taxon>
        <taxon>Planctomycetia</taxon>
        <taxon>Pirellulales</taxon>
        <taxon>Lacipirellulaceae</taxon>
        <taxon>Bythopirellula</taxon>
    </lineage>
</organism>
<evidence type="ECO:0000313" key="2">
    <source>
        <dbReference type="EMBL" id="QEG37782.1"/>
    </source>
</evidence>
<keyword evidence="1" id="KW-1133">Transmembrane helix</keyword>
<sequence>MNTFLTYAVPIAVVVLSLAVVLRSLRSDSLLSRAESARRDRLNARTTLADAELVSGIHEAAVPNDIVISLIRAFEEALEVDCGKIRLEDRLKKDLSLDGDTTTDNADEAFYQLLKEKYGDSWVWNPSWETVGDVISGIGRQIASGN</sequence>
<keyword evidence="1" id="KW-0472">Membrane</keyword>
<keyword evidence="1" id="KW-0812">Transmembrane</keyword>
<protein>
    <submittedName>
        <fullName evidence="2">Uncharacterized protein</fullName>
    </submittedName>
</protein>
<evidence type="ECO:0000313" key="3">
    <source>
        <dbReference type="Proteomes" id="UP000323917"/>
    </source>
</evidence>
<dbReference type="Proteomes" id="UP000323917">
    <property type="component" value="Chromosome"/>
</dbReference>